<evidence type="ECO:0000256" key="1">
    <source>
        <dbReference type="SAM" id="MobiDB-lite"/>
    </source>
</evidence>
<proteinExistence type="predicted"/>
<evidence type="ECO:0000313" key="3">
    <source>
        <dbReference type="Proteomes" id="UP001642482"/>
    </source>
</evidence>
<name>A0ABP0D1A4_9PEZI</name>
<protein>
    <submittedName>
        <fullName evidence="2">Uncharacterized protein</fullName>
    </submittedName>
</protein>
<reference evidence="2 3" key="1">
    <citation type="submission" date="2024-01" db="EMBL/GenBank/DDBJ databases">
        <authorList>
            <person name="Allen C."/>
            <person name="Tagirdzhanova G."/>
        </authorList>
    </citation>
    <scope>NUCLEOTIDE SEQUENCE [LARGE SCALE GENOMIC DNA]</scope>
</reference>
<accession>A0ABP0D1A4</accession>
<gene>
    <name evidence="2" type="ORF">SEUCBS140593_009870</name>
</gene>
<dbReference type="Proteomes" id="UP001642482">
    <property type="component" value="Unassembled WGS sequence"/>
</dbReference>
<sequence>MPVAAPSATRAATARLGRTAAMPPLATATKRTRPPTADSSTLASSLLPRPTGDNIVVPDGLQRYPTKRSRTKVETLTAPTTPTTPATPT</sequence>
<organism evidence="2 3">
    <name type="scientific">Sporothrix eucalyptigena</name>
    <dbReference type="NCBI Taxonomy" id="1812306"/>
    <lineage>
        <taxon>Eukaryota</taxon>
        <taxon>Fungi</taxon>
        <taxon>Dikarya</taxon>
        <taxon>Ascomycota</taxon>
        <taxon>Pezizomycotina</taxon>
        <taxon>Sordariomycetes</taxon>
        <taxon>Sordariomycetidae</taxon>
        <taxon>Ophiostomatales</taxon>
        <taxon>Ophiostomataceae</taxon>
        <taxon>Sporothrix</taxon>
    </lineage>
</organism>
<feature type="region of interest" description="Disordered" evidence="1">
    <location>
        <begin position="1"/>
        <end position="89"/>
    </location>
</feature>
<evidence type="ECO:0000313" key="2">
    <source>
        <dbReference type="EMBL" id="CAK7237179.1"/>
    </source>
</evidence>
<feature type="compositionally biased region" description="Low complexity" evidence="1">
    <location>
        <begin position="77"/>
        <end position="89"/>
    </location>
</feature>
<feature type="compositionally biased region" description="Low complexity" evidence="1">
    <location>
        <begin position="1"/>
        <end position="48"/>
    </location>
</feature>
<dbReference type="EMBL" id="CAWUHD010000175">
    <property type="protein sequence ID" value="CAK7237179.1"/>
    <property type="molecule type" value="Genomic_DNA"/>
</dbReference>
<keyword evidence="3" id="KW-1185">Reference proteome</keyword>
<comment type="caution">
    <text evidence="2">The sequence shown here is derived from an EMBL/GenBank/DDBJ whole genome shotgun (WGS) entry which is preliminary data.</text>
</comment>